<dbReference type="EMBL" id="JAPFRD010000011">
    <property type="protein sequence ID" value="MCW8109590.1"/>
    <property type="molecule type" value="Genomic_DNA"/>
</dbReference>
<keyword evidence="1" id="KW-0449">Lipoprotein</keyword>
<dbReference type="PROSITE" id="PS51257">
    <property type="entry name" value="PROKAR_LIPOPROTEIN"/>
    <property type="match status" value="1"/>
</dbReference>
<sequence>MKNTNTKLTIAAVVTTFLGAGCASNPEIVTKFEPGSCRFDQGQEQAPDWYCAPDRLFDQDFVYKRGVGDGTIQDLNLRYTAAIQNARVSLARSVNQHVLDDFNQRAESVITDGNRREKIATEVVSNIKTDIDLPPTEKEAEVYDAKGNLHVLMRVNAGELNERMEEKRKQLMQHFYAKLEAMEKQPANNTAEHDKEPVTMLEMLDQSIAK</sequence>
<organism evidence="1 2">
    <name type="scientific">Alteromonas aquimaris</name>
    <dbReference type="NCBI Taxonomy" id="2998417"/>
    <lineage>
        <taxon>Bacteria</taxon>
        <taxon>Pseudomonadati</taxon>
        <taxon>Pseudomonadota</taxon>
        <taxon>Gammaproteobacteria</taxon>
        <taxon>Alteromonadales</taxon>
        <taxon>Alteromonadaceae</taxon>
        <taxon>Alteromonas/Salinimonas group</taxon>
        <taxon>Alteromonas</taxon>
    </lineage>
</organism>
<name>A0ABT3PAM5_9ALTE</name>
<evidence type="ECO:0000313" key="2">
    <source>
        <dbReference type="Proteomes" id="UP001142810"/>
    </source>
</evidence>
<comment type="caution">
    <text evidence="1">The sequence shown here is derived from an EMBL/GenBank/DDBJ whole genome shotgun (WGS) entry which is preliminary data.</text>
</comment>
<proteinExistence type="predicted"/>
<dbReference type="Proteomes" id="UP001142810">
    <property type="component" value="Unassembled WGS sequence"/>
</dbReference>
<dbReference type="RefSeq" id="WP_265618379.1">
    <property type="nucleotide sequence ID" value="NZ_JAPFRD010000011.1"/>
</dbReference>
<reference evidence="1" key="1">
    <citation type="submission" date="2022-11" db="EMBL/GenBank/DDBJ databases">
        <title>Alteromonas sp. nov., isolated from sea water of the Qingdao.</title>
        <authorList>
            <person name="Wang Q."/>
        </authorList>
    </citation>
    <scope>NUCLEOTIDE SEQUENCE</scope>
    <source>
        <strain evidence="1">ASW11-7</strain>
    </source>
</reference>
<protein>
    <submittedName>
        <fullName evidence="1">LPP20 family lipoprotein</fullName>
    </submittedName>
</protein>
<evidence type="ECO:0000313" key="1">
    <source>
        <dbReference type="EMBL" id="MCW8109590.1"/>
    </source>
</evidence>
<gene>
    <name evidence="1" type="ORF">OPS25_13860</name>
</gene>
<accession>A0ABT3PAM5</accession>
<keyword evidence="2" id="KW-1185">Reference proteome</keyword>